<keyword evidence="2" id="KW-0732">Signal</keyword>
<dbReference type="GO" id="GO:0004222">
    <property type="term" value="F:metalloendopeptidase activity"/>
    <property type="evidence" value="ECO:0007669"/>
    <property type="project" value="TreeGrafter"/>
</dbReference>
<evidence type="ECO:0000259" key="3">
    <source>
        <dbReference type="Pfam" id="PF01551"/>
    </source>
</evidence>
<dbReference type="FunFam" id="2.70.70.10:FF:000003">
    <property type="entry name" value="Murein hydrolase activator EnvC"/>
    <property type="match status" value="1"/>
</dbReference>
<keyword evidence="5" id="KW-1185">Reference proteome</keyword>
<dbReference type="PANTHER" id="PTHR21666:SF270">
    <property type="entry name" value="MUREIN HYDROLASE ACTIVATOR ENVC"/>
    <property type="match status" value="1"/>
</dbReference>
<dbReference type="PANTHER" id="PTHR21666">
    <property type="entry name" value="PEPTIDASE-RELATED"/>
    <property type="match status" value="1"/>
</dbReference>
<feature type="coiled-coil region" evidence="1">
    <location>
        <begin position="161"/>
        <end position="247"/>
    </location>
</feature>
<dbReference type="Proteomes" id="UP000539350">
    <property type="component" value="Unassembled WGS sequence"/>
</dbReference>
<sequence length="386" mass="43416">MSQVLTRRFSLWLVLASLWLSALPVKAQQDEAQTQQQLKHLQGEIQQLNRELNRAKSQRSQLQEQVKEADLALDKLQSQLRDTQQEIAAAEQELDALQAQQSSLELQRQAQQSRIASELERAWKMGRQEQIKVLLNQESPHTVARALAYYRYFFAARSELIEHYRGTLEQLKTLAQNIEDSRAQLSARHAELALQREGLEAKRSERQQAVASLAADIAAKGDELQQLQQDQKKLEQLLETIRAAVIEMQLPDSDLPFAKAKGKMPWPVAGKPSNHFGRTRNAGKMRWQGINIPAPAGTPVRAIHSGRVVYADWFRGSGLLLIIDHGDGYMSLYAHNQSLMREVGEWVKGGSEIAAVGASGGLEKPALYFEIRHKGKPTNPASWCQP</sequence>
<accession>A0A7W2YKN3</accession>
<name>A0A7W2YKN3_9GAMM</name>
<evidence type="ECO:0000256" key="1">
    <source>
        <dbReference type="SAM" id="Coils"/>
    </source>
</evidence>
<feature type="signal peptide" evidence="2">
    <location>
        <begin position="1"/>
        <end position="27"/>
    </location>
</feature>
<feature type="chain" id="PRO_5031338636" evidence="2">
    <location>
        <begin position="28"/>
        <end position="386"/>
    </location>
</feature>
<proteinExistence type="predicted"/>
<dbReference type="Pfam" id="PF01551">
    <property type="entry name" value="Peptidase_M23"/>
    <property type="match status" value="1"/>
</dbReference>
<dbReference type="Gene3D" id="2.70.70.10">
    <property type="entry name" value="Glucose Permease (Domain IIA)"/>
    <property type="match status" value="1"/>
</dbReference>
<gene>
    <name evidence="4" type="ORF">H2508_12330</name>
</gene>
<comment type="caution">
    <text evidence="4">The sequence shown here is derived from an EMBL/GenBank/DDBJ whole genome shotgun (WGS) entry which is preliminary data.</text>
</comment>
<dbReference type="InterPro" id="IPR011055">
    <property type="entry name" value="Dup_hybrid_motif"/>
</dbReference>
<keyword evidence="1" id="KW-0175">Coiled coil</keyword>
<feature type="domain" description="M23ase beta-sheet core" evidence="3">
    <location>
        <begin position="287"/>
        <end position="380"/>
    </location>
</feature>
<dbReference type="InterPro" id="IPR050570">
    <property type="entry name" value="Cell_wall_metabolism_enzyme"/>
</dbReference>
<dbReference type="SUPFAM" id="SSF51261">
    <property type="entry name" value="Duplicated hybrid motif"/>
    <property type="match status" value="1"/>
</dbReference>
<feature type="coiled-coil region" evidence="1">
    <location>
        <begin position="31"/>
        <end position="114"/>
    </location>
</feature>
<organism evidence="4 5">
    <name type="scientific">Sediminihaliea albiluteola</name>
    <dbReference type="NCBI Taxonomy" id="2758564"/>
    <lineage>
        <taxon>Bacteria</taxon>
        <taxon>Pseudomonadati</taxon>
        <taxon>Pseudomonadota</taxon>
        <taxon>Gammaproteobacteria</taxon>
        <taxon>Cellvibrionales</taxon>
        <taxon>Halieaceae</taxon>
        <taxon>Sediminihaliea</taxon>
    </lineage>
</organism>
<reference evidence="4 5" key="1">
    <citation type="submission" date="2020-07" db="EMBL/GenBank/DDBJ databases">
        <title>Halieaceae bacterium, F7430, whole genome shotgun sequencing project.</title>
        <authorList>
            <person name="Jiang S."/>
            <person name="Liu Z.W."/>
            <person name="Du Z.J."/>
        </authorList>
    </citation>
    <scope>NUCLEOTIDE SEQUENCE [LARGE SCALE GENOMIC DNA]</scope>
    <source>
        <strain evidence="4 5">F7430</strain>
    </source>
</reference>
<evidence type="ECO:0000256" key="2">
    <source>
        <dbReference type="SAM" id="SignalP"/>
    </source>
</evidence>
<dbReference type="Gene3D" id="6.10.250.3150">
    <property type="match status" value="1"/>
</dbReference>
<dbReference type="InterPro" id="IPR016047">
    <property type="entry name" value="M23ase_b-sheet_dom"/>
</dbReference>
<evidence type="ECO:0000313" key="4">
    <source>
        <dbReference type="EMBL" id="MBA6413899.1"/>
    </source>
</evidence>
<evidence type="ECO:0000313" key="5">
    <source>
        <dbReference type="Proteomes" id="UP000539350"/>
    </source>
</evidence>
<dbReference type="AlphaFoldDB" id="A0A7W2YKN3"/>
<protein>
    <submittedName>
        <fullName evidence="4">Peptidoglycan DD-metalloendopeptidase family protein</fullName>
    </submittedName>
</protein>
<dbReference type="CDD" id="cd12797">
    <property type="entry name" value="M23_peptidase"/>
    <property type="match status" value="1"/>
</dbReference>
<dbReference type="EMBL" id="JACFXU010000017">
    <property type="protein sequence ID" value="MBA6413899.1"/>
    <property type="molecule type" value="Genomic_DNA"/>
</dbReference>